<reference evidence="1 2" key="1">
    <citation type="journal article" date="2012" name="MBio">
        <title>Comparative genome analysis of three eukaryotic parasites with differing abilities to transform leukocytes reveals key mediators of Theileria-induced leukocyte transformation.</title>
        <authorList>
            <person name="Hayashida K."/>
            <person name="Hara Y."/>
            <person name="Abe T."/>
            <person name="Yamasaki C."/>
            <person name="Toyoda A."/>
            <person name="Kosuge T."/>
            <person name="Suzuki Y."/>
            <person name="Sato Y."/>
            <person name="Kawashima S."/>
            <person name="Katayama T."/>
            <person name="Wakaguri H."/>
            <person name="Inoue N."/>
            <person name="Homma K."/>
            <person name="Tada-Umezaki M."/>
            <person name="Yagi Y."/>
            <person name="Fujii Y."/>
            <person name="Habara T."/>
            <person name="Kanehisa M."/>
            <person name="Watanabe H."/>
            <person name="Ito K."/>
            <person name="Gojobori T."/>
            <person name="Sugawara H."/>
            <person name="Imanishi T."/>
            <person name="Weir W."/>
            <person name="Gardner M."/>
            <person name="Pain A."/>
            <person name="Shiels B."/>
            <person name="Hattori M."/>
            <person name="Nene V."/>
            <person name="Sugimoto C."/>
        </authorList>
    </citation>
    <scope>NUCLEOTIDE SEQUENCE [LARGE SCALE GENOMIC DNA]</scope>
    <source>
        <strain evidence="1 2">Shintoku</strain>
    </source>
</reference>
<proteinExistence type="predicted"/>
<dbReference type="AlphaFoldDB" id="J4D7N6"/>
<evidence type="ECO:0000313" key="2">
    <source>
        <dbReference type="Proteomes" id="UP000003786"/>
    </source>
</evidence>
<keyword evidence="2" id="KW-1185">Reference proteome</keyword>
<dbReference type="EMBL" id="AP011947">
    <property type="protein sequence ID" value="BAM40280.1"/>
    <property type="molecule type" value="Genomic_DNA"/>
</dbReference>
<name>J4D7N6_THEOR</name>
<dbReference type="OrthoDB" id="360904at2759"/>
<organism evidence="1 2">
    <name type="scientific">Theileria orientalis strain Shintoku</name>
    <dbReference type="NCBI Taxonomy" id="869250"/>
    <lineage>
        <taxon>Eukaryota</taxon>
        <taxon>Sar</taxon>
        <taxon>Alveolata</taxon>
        <taxon>Apicomplexa</taxon>
        <taxon>Aconoidasida</taxon>
        <taxon>Piroplasmida</taxon>
        <taxon>Theileriidae</taxon>
        <taxon>Theileria</taxon>
    </lineage>
</organism>
<dbReference type="VEuPathDB" id="PiroplasmaDB:TOT_020000540"/>
<dbReference type="eggNOG" id="ENOG502QX5T">
    <property type="taxonomic scope" value="Eukaryota"/>
</dbReference>
<sequence>MNISIPIVLLPFYCKILFDIDIVHSYYVTVNIDRKATNSDRTYMITNKKTDELCPDGYSKYIAERPDCFSVGAVRFRNESIKINESEIVLHYVYGIESYWKFNTPIMIRFIKYHGWYTRVYPAYVLTKSGKWKAQNTYYYDKGITKGKLRLILDDVAAEVNEIIESEKSKEKEDEGEVVTREFKLFEGDKLRKKKSGFSSNDISYLSFFLPVLYTFLSHI</sequence>
<evidence type="ECO:0000313" key="1">
    <source>
        <dbReference type="EMBL" id="BAM40280.1"/>
    </source>
</evidence>
<accession>J4D7N6</accession>
<dbReference type="RefSeq" id="XP_009690581.1">
    <property type="nucleotide sequence ID" value="XM_009692286.1"/>
</dbReference>
<dbReference type="Proteomes" id="UP000003786">
    <property type="component" value="Chromosome 2"/>
</dbReference>
<dbReference type="GeneID" id="20714680"/>
<gene>
    <name evidence="1" type="ORF">TOT_020000540</name>
</gene>
<dbReference type="OMA" id="NTPIMIR"/>
<dbReference type="KEGG" id="tot:TOT_020000540"/>
<protein>
    <submittedName>
        <fullName evidence="1">Uncharacterized protein</fullName>
    </submittedName>
</protein>